<dbReference type="Proteomes" id="UP000238157">
    <property type="component" value="Unassembled WGS sequence"/>
</dbReference>
<evidence type="ECO:0000313" key="2">
    <source>
        <dbReference type="Proteomes" id="UP000238157"/>
    </source>
</evidence>
<sequence length="624" mass="67662">MSNARFSDELHRLLPGEQYKRIRAAILLARNNSTGFARSIRNQIDQDNRPRNGLLNAGTLDITSATTAELDEYAWVIEFEIFQPGFTEVAIEAPHPDVTRPDVFLGYFEEVGGENVAKIIYVPGIVDDEGNSLFPNIPDGHILLATVNRNPDGSNDVDPGAPDLSDFISKSATSEQSIESDFRVKKQASQEGIPLPAVFDVNGRVRSWRKDRLNVYNSVGVNNQWNQICQVTKSVSGQVRFSFLYMATNSADEIVYVECFCYVNINSSGNLVGYSFNYDGQLQNAEIKAVDAAENVGIFIRTNRSQNRHWVPIIANVASRITYNHLPPDLEALPDGDQYEFEELKVGLELDEDIVDGLEAADSPSGSNPFATIADLIPGEAGENAWNPIIANLVDGERVVQQVLDWFGGSGPKPTTGLYIGSTGYVTDIAEATNIRGAEGPSGGSGGGINLTEKTIISTVGRLDNLETPTDVLIITASTDITGFLPTISEFLRVIVSNGTFCTFRGNSTFSSANNRIIGLNGNGRVLSGYYIDFMYDKNQNRWVMQGFQIIKAGGQAGTTGSNTFAGGANSTTAPIIEFINLQGLSRFEFRGNGMMISSNMPTTNPLIAGALWNDGGIVKISAG</sequence>
<protein>
    <submittedName>
        <fullName evidence="1">Uncharacterized protein</fullName>
    </submittedName>
</protein>
<comment type="caution">
    <text evidence="1">The sequence shown here is derived from an EMBL/GenBank/DDBJ whole genome shotgun (WGS) entry which is preliminary data.</text>
</comment>
<dbReference type="RefSeq" id="WP_106131794.1">
    <property type="nucleotide sequence ID" value="NZ_PVTR01000001.1"/>
</dbReference>
<evidence type="ECO:0000313" key="1">
    <source>
        <dbReference type="EMBL" id="PRY90555.1"/>
    </source>
</evidence>
<accession>A0A2T0WV38</accession>
<keyword evidence="2" id="KW-1185">Reference proteome</keyword>
<organism evidence="1 2">
    <name type="scientific">Mongoliibacter ruber</name>
    <dbReference type="NCBI Taxonomy" id="1750599"/>
    <lineage>
        <taxon>Bacteria</taxon>
        <taxon>Pseudomonadati</taxon>
        <taxon>Bacteroidota</taxon>
        <taxon>Cytophagia</taxon>
        <taxon>Cytophagales</taxon>
        <taxon>Cyclobacteriaceae</taxon>
        <taxon>Mongoliibacter</taxon>
    </lineage>
</organism>
<proteinExistence type="predicted"/>
<reference evidence="1 2" key="1">
    <citation type="submission" date="2018-03" db="EMBL/GenBank/DDBJ databases">
        <title>Genomic Encyclopedia of Archaeal and Bacterial Type Strains, Phase II (KMG-II): from individual species to whole genera.</title>
        <authorList>
            <person name="Goeker M."/>
        </authorList>
    </citation>
    <scope>NUCLEOTIDE SEQUENCE [LARGE SCALE GENOMIC DNA]</scope>
    <source>
        <strain evidence="1 2">DSM 27929</strain>
    </source>
</reference>
<name>A0A2T0WV38_9BACT</name>
<dbReference type="AlphaFoldDB" id="A0A2T0WV38"/>
<gene>
    <name evidence="1" type="ORF">CLW00_101217</name>
</gene>
<dbReference type="EMBL" id="PVTR01000001">
    <property type="protein sequence ID" value="PRY90555.1"/>
    <property type="molecule type" value="Genomic_DNA"/>
</dbReference>
<dbReference type="OrthoDB" id="8238277at2"/>